<keyword evidence="1" id="KW-0732">Signal</keyword>
<sequence length="161" mass="18637">MNYFLRTLLLFCCLAALPLAETHAQGGQRRQERLSQLENARIAYLTEQVALTPDQAQKFWPLYNEFTAKRRDLSRRLRQLRPANTDGLSDQQIRESLNQSFVLRQQEITLEKEYFERFQRVISVRQVGRLALAERQFTKEVLKRVAGRPGMPAGAADGLDD</sequence>
<accession>A0A3R9NWT3</accession>
<name>A0A3R9NWT3_9BACT</name>
<evidence type="ECO:0008006" key="4">
    <source>
        <dbReference type="Google" id="ProtNLM"/>
    </source>
</evidence>
<evidence type="ECO:0000313" key="3">
    <source>
        <dbReference type="Proteomes" id="UP000270291"/>
    </source>
</evidence>
<keyword evidence="3" id="KW-1185">Reference proteome</keyword>
<gene>
    <name evidence="2" type="ORF">EI293_11710</name>
</gene>
<comment type="caution">
    <text evidence="2">The sequence shown here is derived from an EMBL/GenBank/DDBJ whole genome shotgun (WGS) entry which is preliminary data.</text>
</comment>
<evidence type="ECO:0000313" key="2">
    <source>
        <dbReference type="EMBL" id="RSK43549.1"/>
    </source>
</evidence>
<dbReference type="EMBL" id="RWIU01000003">
    <property type="protein sequence ID" value="RSK43549.1"/>
    <property type="molecule type" value="Genomic_DNA"/>
</dbReference>
<dbReference type="OrthoDB" id="675330at2"/>
<feature type="chain" id="PRO_5018577936" description="Periplasmic heavy metal sensor" evidence="1">
    <location>
        <begin position="25"/>
        <end position="161"/>
    </location>
</feature>
<dbReference type="AlphaFoldDB" id="A0A3R9NWT3"/>
<reference evidence="2 3" key="1">
    <citation type="submission" date="2018-12" db="EMBL/GenBank/DDBJ databases">
        <authorList>
            <person name="Feng G."/>
            <person name="Zhu H."/>
        </authorList>
    </citation>
    <scope>NUCLEOTIDE SEQUENCE [LARGE SCALE GENOMIC DNA]</scope>
    <source>
        <strain evidence="2 3">LMG 26000</strain>
    </source>
</reference>
<dbReference type="RefSeq" id="WP_125437810.1">
    <property type="nucleotide sequence ID" value="NZ_RWIU01000003.1"/>
</dbReference>
<dbReference type="Proteomes" id="UP000270291">
    <property type="component" value="Unassembled WGS sequence"/>
</dbReference>
<protein>
    <recommendedName>
        <fullName evidence="4">Periplasmic heavy metal sensor</fullName>
    </recommendedName>
</protein>
<evidence type="ECO:0000256" key="1">
    <source>
        <dbReference type="SAM" id="SignalP"/>
    </source>
</evidence>
<feature type="signal peptide" evidence="1">
    <location>
        <begin position="1"/>
        <end position="24"/>
    </location>
</feature>
<organism evidence="2 3">
    <name type="scientific">Hymenobacter perfusus</name>
    <dbReference type="NCBI Taxonomy" id="1236770"/>
    <lineage>
        <taxon>Bacteria</taxon>
        <taxon>Pseudomonadati</taxon>
        <taxon>Bacteroidota</taxon>
        <taxon>Cytophagia</taxon>
        <taxon>Cytophagales</taxon>
        <taxon>Hymenobacteraceae</taxon>
        <taxon>Hymenobacter</taxon>
    </lineage>
</organism>
<proteinExistence type="predicted"/>